<gene>
    <name evidence="5" type="primary">hutG</name>
    <name evidence="11" type="ORF">HDA30_001933</name>
</gene>
<feature type="compositionally biased region" description="Polar residues" evidence="10">
    <location>
        <begin position="1"/>
        <end position="17"/>
    </location>
</feature>
<dbReference type="EC" id="3.5.3.8" evidence="5 6"/>
<evidence type="ECO:0000256" key="9">
    <source>
        <dbReference type="RuleBase" id="RU003684"/>
    </source>
</evidence>
<dbReference type="InterPro" id="IPR006035">
    <property type="entry name" value="Ureohydrolase"/>
</dbReference>
<evidence type="ECO:0000256" key="6">
    <source>
        <dbReference type="NCBIfam" id="TIGR01227"/>
    </source>
</evidence>
<evidence type="ECO:0000256" key="5">
    <source>
        <dbReference type="HAMAP-Rule" id="MF_00737"/>
    </source>
</evidence>
<dbReference type="CDD" id="cd09988">
    <property type="entry name" value="Formimidoylglutamase"/>
    <property type="match status" value="1"/>
</dbReference>
<feature type="binding site" evidence="5">
    <location>
        <position position="173"/>
    </location>
    <ligand>
        <name>Mn(2+)</name>
        <dbReference type="ChEBI" id="CHEBI:29035"/>
        <label>2</label>
    </ligand>
</feature>
<dbReference type="PIRSF" id="PIRSF036979">
    <property type="entry name" value="Arginase"/>
    <property type="match status" value="1"/>
</dbReference>
<comment type="similarity">
    <text evidence="5 8 9">Belongs to the arginase family.</text>
</comment>
<dbReference type="PANTHER" id="PTHR11358:SF35">
    <property type="entry name" value="FORMIMIDOYLGLUTAMASE"/>
    <property type="match status" value="1"/>
</dbReference>
<feature type="binding site" evidence="5 7">
    <location>
        <position position="171"/>
    </location>
    <ligand>
        <name>Mn(2+)</name>
        <dbReference type="ChEBI" id="CHEBI:29035"/>
        <label>1</label>
    </ligand>
</feature>
<evidence type="ECO:0000256" key="8">
    <source>
        <dbReference type="PROSITE-ProRule" id="PRU00742"/>
    </source>
</evidence>
<dbReference type="GO" id="GO:0030145">
    <property type="term" value="F:manganese ion binding"/>
    <property type="evidence" value="ECO:0007669"/>
    <property type="project" value="UniProtKB-UniRule"/>
</dbReference>
<dbReference type="PRINTS" id="PR00116">
    <property type="entry name" value="ARGINASE"/>
</dbReference>
<dbReference type="Gene3D" id="3.40.800.10">
    <property type="entry name" value="Ureohydrolase domain"/>
    <property type="match status" value="1"/>
</dbReference>
<keyword evidence="2 5" id="KW-0378">Hydrolase</keyword>
<comment type="catalytic activity">
    <reaction evidence="5">
        <text>N-formimidoyl-L-glutamate + H2O = formamide + L-glutamate</text>
        <dbReference type="Rhea" id="RHEA:22492"/>
        <dbReference type="ChEBI" id="CHEBI:15377"/>
        <dbReference type="ChEBI" id="CHEBI:16397"/>
        <dbReference type="ChEBI" id="CHEBI:29985"/>
        <dbReference type="ChEBI" id="CHEBI:58928"/>
        <dbReference type="EC" id="3.5.3.8"/>
    </reaction>
</comment>
<feature type="binding site" evidence="5 7">
    <location>
        <position position="175"/>
    </location>
    <ligand>
        <name>Mn(2+)</name>
        <dbReference type="ChEBI" id="CHEBI:29035"/>
        <label>1</label>
    </ligand>
</feature>
<evidence type="ECO:0000256" key="2">
    <source>
        <dbReference type="ARBA" id="ARBA00022801"/>
    </source>
</evidence>
<dbReference type="PROSITE" id="PS01053">
    <property type="entry name" value="ARGINASE_1"/>
    <property type="match status" value="1"/>
</dbReference>
<dbReference type="GO" id="GO:0019556">
    <property type="term" value="P:L-histidine catabolic process to glutamate and formamide"/>
    <property type="evidence" value="ECO:0007669"/>
    <property type="project" value="UniProtKB-UniRule"/>
</dbReference>
<evidence type="ECO:0000256" key="7">
    <source>
        <dbReference type="PIRSR" id="PIRSR036979-1"/>
    </source>
</evidence>
<keyword evidence="12" id="KW-1185">Reference proteome</keyword>
<dbReference type="AlphaFoldDB" id="A0A7W7M486"/>
<dbReference type="UniPathway" id="UPA00379">
    <property type="reaction ID" value="UER00552"/>
</dbReference>
<feature type="binding site" evidence="7">
    <location>
        <position position="173"/>
    </location>
    <ligand>
        <name>Mn(2+)</name>
        <dbReference type="ChEBI" id="CHEBI:29035"/>
        <label>1</label>
    </ligand>
</feature>
<evidence type="ECO:0000313" key="12">
    <source>
        <dbReference type="Proteomes" id="UP000540191"/>
    </source>
</evidence>
<accession>A0A7W7M486</accession>
<dbReference type="GO" id="GO:0050415">
    <property type="term" value="F:formimidoylglutamase activity"/>
    <property type="evidence" value="ECO:0007669"/>
    <property type="project" value="UniProtKB-UniRule"/>
</dbReference>
<dbReference type="InterPro" id="IPR023696">
    <property type="entry name" value="Ureohydrolase_dom_sf"/>
</dbReference>
<feature type="binding site" evidence="7">
    <location>
        <position position="264"/>
    </location>
    <ligand>
        <name>Mn(2+)</name>
        <dbReference type="ChEBI" id="CHEBI:29035"/>
        <label>1</label>
    </ligand>
</feature>
<feature type="binding site" evidence="5 7">
    <location>
        <position position="262"/>
    </location>
    <ligand>
        <name>Mn(2+)</name>
        <dbReference type="ChEBI" id="CHEBI:29035"/>
        <label>1</label>
    </ligand>
</feature>
<protein>
    <recommendedName>
        <fullName evidence="5 6">Formimidoylglutamase</fullName>
        <ecNumber evidence="5 6">3.5.3.8</ecNumber>
    </recommendedName>
    <alternativeName>
        <fullName evidence="5">Formiminoglutamase</fullName>
    </alternativeName>
    <alternativeName>
        <fullName evidence="5">Formiminoglutamate hydrolase</fullName>
    </alternativeName>
</protein>
<evidence type="ECO:0000256" key="4">
    <source>
        <dbReference type="ARBA" id="ARBA00023211"/>
    </source>
</evidence>
<comment type="cofactor">
    <cofactor evidence="5 7">
        <name>Mn(2+)</name>
        <dbReference type="ChEBI" id="CHEBI:29035"/>
    </cofactor>
    <text evidence="5 7">Binds 2 manganese ions per subunit.</text>
</comment>
<dbReference type="PROSITE" id="PS51409">
    <property type="entry name" value="ARGINASE_2"/>
    <property type="match status" value="1"/>
</dbReference>
<sequence length="336" mass="35178">MSDAQNTESPASENPLSAWSGRTDGDAPEHLRWHQVVRVAEDAAHNDADRAGTALIGFASDEGVRRNHGRVGASAGPAALRGALSSLALLEGTGALVDAGDVAVRLGDDETPGDLEDGQAELGRHISGLLDEHRLVVVLGGGHETAYASYLGLAGSGRVGPNTRVGILNLDAHFDLREAPLPSSGTPFLQIARDEAAAGRTFSYAVVGVSEANNTRVLFDTARELGVRWMTDETCQTADVTNVRRFVRDFVQDVDVLYLTIDLDVLPASVAPGVSAPAGFGVPYEVIHACVSEATESGKLALADAVELNPGLDVDGRTAKAAARLIHTIVSRHRAG</sequence>
<feature type="binding site" evidence="5">
    <location>
        <position position="264"/>
    </location>
    <ligand>
        <name>Mn(2+)</name>
        <dbReference type="ChEBI" id="CHEBI:29035"/>
        <label>2</label>
    </ligand>
</feature>
<dbReference type="EMBL" id="JACHNA010000001">
    <property type="protein sequence ID" value="MBB4736425.1"/>
    <property type="molecule type" value="Genomic_DNA"/>
</dbReference>
<feature type="binding site" evidence="5 7">
    <location>
        <position position="143"/>
    </location>
    <ligand>
        <name>Mn(2+)</name>
        <dbReference type="ChEBI" id="CHEBI:29035"/>
        <label>1</label>
    </ligand>
</feature>
<feature type="binding site" evidence="5">
    <location>
        <position position="262"/>
    </location>
    <ligand>
        <name>Mn(2+)</name>
        <dbReference type="ChEBI" id="CHEBI:29035"/>
        <label>2</label>
    </ligand>
</feature>
<dbReference type="SUPFAM" id="SSF52768">
    <property type="entry name" value="Arginase/deacetylase"/>
    <property type="match status" value="1"/>
</dbReference>
<keyword evidence="3 5" id="KW-0369">Histidine metabolism</keyword>
<name>A0A7W7M486_9MICC</name>
<keyword evidence="4 5" id="KW-0464">Manganese</keyword>
<dbReference type="InterPro" id="IPR020855">
    <property type="entry name" value="Ureohydrolase_Mn_BS"/>
</dbReference>
<feature type="region of interest" description="Disordered" evidence="10">
    <location>
        <begin position="1"/>
        <end position="27"/>
    </location>
</feature>
<dbReference type="PANTHER" id="PTHR11358">
    <property type="entry name" value="ARGINASE/AGMATINASE"/>
    <property type="match status" value="1"/>
</dbReference>
<evidence type="ECO:0000256" key="1">
    <source>
        <dbReference type="ARBA" id="ARBA00022723"/>
    </source>
</evidence>
<dbReference type="GO" id="GO:0019557">
    <property type="term" value="P:L-histidine catabolic process to glutamate and formate"/>
    <property type="evidence" value="ECO:0007669"/>
    <property type="project" value="UniProtKB-UniPathway"/>
</dbReference>
<dbReference type="NCBIfam" id="TIGR01227">
    <property type="entry name" value="hutG"/>
    <property type="match status" value="1"/>
</dbReference>
<proteinExistence type="inferred from homology"/>
<evidence type="ECO:0000313" key="11">
    <source>
        <dbReference type="EMBL" id="MBB4736425.1"/>
    </source>
</evidence>
<dbReference type="RefSeq" id="WP_184242051.1">
    <property type="nucleotide sequence ID" value="NZ_JACHNA010000001.1"/>
</dbReference>
<dbReference type="InterPro" id="IPR005923">
    <property type="entry name" value="HutG"/>
</dbReference>
<dbReference type="HAMAP" id="MF_00737">
    <property type="entry name" value="Formimidoylglutam"/>
    <property type="match status" value="1"/>
</dbReference>
<comment type="function">
    <text evidence="5">Catalyzes the conversion of N-formimidoyl-L-glutamate to L-glutamate and formamide.</text>
</comment>
<evidence type="ECO:0000256" key="10">
    <source>
        <dbReference type="SAM" id="MobiDB-lite"/>
    </source>
</evidence>
<keyword evidence="1 5" id="KW-0479">Metal-binding</keyword>
<organism evidence="11 12">
    <name type="scientific">Micrococcus cohnii</name>
    <dbReference type="NCBI Taxonomy" id="993416"/>
    <lineage>
        <taxon>Bacteria</taxon>
        <taxon>Bacillati</taxon>
        <taxon>Actinomycetota</taxon>
        <taxon>Actinomycetes</taxon>
        <taxon>Micrococcales</taxon>
        <taxon>Micrococcaceae</taxon>
        <taxon>Micrococcus</taxon>
    </lineage>
</organism>
<comment type="caution">
    <text evidence="11">The sequence shown here is derived from an EMBL/GenBank/DDBJ whole genome shotgun (WGS) entry which is preliminary data.</text>
</comment>
<dbReference type="Proteomes" id="UP000540191">
    <property type="component" value="Unassembled WGS sequence"/>
</dbReference>
<evidence type="ECO:0000256" key="3">
    <source>
        <dbReference type="ARBA" id="ARBA00022808"/>
    </source>
</evidence>
<dbReference type="GO" id="GO:0008783">
    <property type="term" value="F:agmatinase activity"/>
    <property type="evidence" value="ECO:0007669"/>
    <property type="project" value="TreeGrafter"/>
</dbReference>
<dbReference type="Pfam" id="PF00491">
    <property type="entry name" value="Arginase"/>
    <property type="match status" value="1"/>
</dbReference>
<reference evidence="11 12" key="1">
    <citation type="submission" date="2020-08" db="EMBL/GenBank/DDBJ databases">
        <title>Sequencing the genomes of 1000 actinobacteria strains.</title>
        <authorList>
            <person name="Klenk H.-P."/>
        </authorList>
    </citation>
    <scope>NUCLEOTIDE SEQUENCE [LARGE SCALE GENOMIC DNA]</scope>
    <source>
        <strain evidence="11 12">DSM 23974</strain>
    </source>
</reference>
<dbReference type="GO" id="GO:0033389">
    <property type="term" value="P:putrescine biosynthetic process from arginine, via agmatine"/>
    <property type="evidence" value="ECO:0007669"/>
    <property type="project" value="TreeGrafter"/>
</dbReference>
<feature type="binding site" evidence="5">
    <location>
        <position position="171"/>
    </location>
    <ligand>
        <name>Mn(2+)</name>
        <dbReference type="ChEBI" id="CHEBI:29035"/>
        <label>2</label>
    </ligand>
</feature>
<comment type="pathway">
    <text evidence="5">Amino-acid degradation; L-histidine degradation into L-glutamate; L-glutamate from N-formimidoyl-L-glutamate (hydrolase route): step 1/1.</text>
</comment>